<evidence type="ECO:0000313" key="3">
    <source>
        <dbReference type="Proteomes" id="UP000275394"/>
    </source>
</evidence>
<dbReference type="InterPro" id="IPR051044">
    <property type="entry name" value="MAG_DAG_Lipase"/>
</dbReference>
<dbReference type="Pfam" id="PF12146">
    <property type="entry name" value="Hydrolase_4"/>
    <property type="match status" value="1"/>
</dbReference>
<dbReference type="SUPFAM" id="SSF53474">
    <property type="entry name" value="alpha/beta-Hydrolases"/>
    <property type="match status" value="1"/>
</dbReference>
<dbReference type="EMBL" id="RKHR01000008">
    <property type="protein sequence ID" value="ROR97981.1"/>
    <property type="molecule type" value="Genomic_DNA"/>
</dbReference>
<evidence type="ECO:0000313" key="2">
    <source>
        <dbReference type="EMBL" id="ROR97981.1"/>
    </source>
</evidence>
<dbReference type="GO" id="GO:0016787">
    <property type="term" value="F:hydrolase activity"/>
    <property type="evidence" value="ECO:0007669"/>
    <property type="project" value="UniProtKB-KW"/>
</dbReference>
<dbReference type="InterPro" id="IPR029058">
    <property type="entry name" value="AB_hydrolase_fold"/>
</dbReference>
<comment type="caution">
    <text evidence="2">The sequence shown here is derived from an EMBL/GenBank/DDBJ whole genome shotgun (WGS) entry which is preliminary data.</text>
</comment>
<dbReference type="OrthoDB" id="9806902at2"/>
<keyword evidence="3" id="KW-1185">Reference proteome</keyword>
<accession>A0A3N2DDW2</accession>
<dbReference type="AlphaFoldDB" id="A0A3N2DDW2"/>
<name>A0A3N2DDW2_9GAMM</name>
<dbReference type="RefSeq" id="WP_123713973.1">
    <property type="nucleotide sequence ID" value="NZ_RKHR01000008.1"/>
</dbReference>
<feature type="domain" description="Serine aminopeptidase S33" evidence="1">
    <location>
        <begin position="27"/>
        <end position="296"/>
    </location>
</feature>
<dbReference type="PANTHER" id="PTHR11614">
    <property type="entry name" value="PHOSPHOLIPASE-RELATED"/>
    <property type="match status" value="1"/>
</dbReference>
<reference evidence="2 3" key="1">
    <citation type="submission" date="2018-11" db="EMBL/GenBank/DDBJ databases">
        <title>Genomic Encyclopedia of Type Strains, Phase IV (KMG-IV): sequencing the most valuable type-strain genomes for metagenomic binning, comparative biology and taxonomic classification.</title>
        <authorList>
            <person name="Goeker M."/>
        </authorList>
    </citation>
    <scope>NUCLEOTIDE SEQUENCE [LARGE SCALE GENOMIC DNA]</scope>
    <source>
        <strain evidence="2 3">DSM 100316</strain>
    </source>
</reference>
<dbReference type="Gene3D" id="3.40.50.1820">
    <property type="entry name" value="alpha/beta hydrolase"/>
    <property type="match status" value="1"/>
</dbReference>
<sequence length="317" mass="35675">MSQPSIDTLTRPSGASIAVHHWPSQDQPIGVIQLLHGIAEHCGRYQRLAEFLTLHGWHVVAHNHRGHGPEAEQLGHCQRFTGEADSWSCLVDDAIAVSEHCRQRFDGLPLLLLGHSMGSFMAQHCVMRKQVQSSQPAFYDGLILSGSNLPKPMEVKALQAITRLEQWRLSPAQSSKLIAKLSFGHFNKQVNGQRTDYDWLSRDPEQVDRYLDDELCGFDCSIGFWQSFCRGLLTINARGIAAVDQRLALYILSGKQDPVGGMGVGVSKLATLWRQHGNPVDVQLYANARHELFNEINYRDVYRDLLRWLTDGRKKTA</sequence>
<keyword evidence="2" id="KW-0378">Hydrolase</keyword>
<gene>
    <name evidence="2" type="ORF">EDC56_3650</name>
</gene>
<organism evidence="2 3">
    <name type="scientific">Sinobacterium caligoides</name>
    <dbReference type="NCBI Taxonomy" id="933926"/>
    <lineage>
        <taxon>Bacteria</taxon>
        <taxon>Pseudomonadati</taxon>
        <taxon>Pseudomonadota</taxon>
        <taxon>Gammaproteobacteria</taxon>
        <taxon>Cellvibrionales</taxon>
        <taxon>Spongiibacteraceae</taxon>
        <taxon>Sinobacterium</taxon>
    </lineage>
</organism>
<protein>
    <submittedName>
        <fullName evidence="2">Alpha-beta hydrolase superfamily lysophospholipase</fullName>
    </submittedName>
</protein>
<proteinExistence type="predicted"/>
<dbReference type="InterPro" id="IPR022742">
    <property type="entry name" value="Hydrolase_4"/>
</dbReference>
<dbReference type="Proteomes" id="UP000275394">
    <property type="component" value="Unassembled WGS sequence"/>
</dbReference>
<evidence type="ECO:0000259" key="1">
    <source>
        <dbReference type="Pfam" id="PF12146"/>
    </source>
</evidence>